<name>A0AB39L011_9MICC</name>
<evidence type="ECO:0000313" key="1">
    <source>
        <dbReference type="EMBL" id="XDP44461.1"/>
    </source>
</evidence>
<gene>
    <name evidence="1" type="ORF">AB5L97_14430</name>
</gene>
<protein>
    <recommendedName>
        <fullName evidence="2">Helix-turn-helix protein</fullName>
    </recommendedName>
</protein>
<proteinExistence type="predicted"/>
<sequence length="111" mass="12079">MANTADSHGVSTAHMYAPGRPAVLEVPDWFPEAWAILEARAELPGTFTVDDLCDDGMARPDRPSDLGALFRKAQRAGIIQQAGFVVSRRKERHKGPVRVWIGTEHTGEAAA</sequence>
<dbReference type="RefSeq" id="WP_369045159.1">
    <property type="nucleotide sequence ID" value="NZ_CP163302.1"/>
</dbReference>
<evidence type="ECO:0008006" key="2">
    <source>
        <dbReference type="Google" id="ProtNLM"/>
    </source>
</evidence>
<reference evidence="1" key="1">
    <citation type="submission" date="2024-07" db="EMBL/GenBank/DDBJ databases">
        <authorList>
            <person name="fu j."/>
        </authorList>
    </citation>
    <scope>NUCLEOTIDE SEQUENCE</scope>
    <source>
        <strain evidence="1">P10A9</strain>
    </source>
</reference>
<dbReference type="AlphaFoldDB" id="A0AB39L011"/>
<organism evidence="1">
    <name type="scientific">Sinomonas puerhi</name>
    <dbReference type="NCBI Taxonomy" id="3238584"/>
    <lineage>
        <taxon>Bacteria</taxon>
        <taxon>Bacillati</taxon>
        <taxon>Actinomycetota</taxon>
        <taxon>Actinomycetes</taxon>
        <taxon>Micrococcales</taxon>
        <taxon>Micrococcaceae</taxon>
        <taxon>Sinomonas</taxon>
    </lineage>
</organism>
<dbReference type="KEGG" id="spue:AB5L97_14430"/>
<dbReference type="EMBL" id="CP163302">
    <property type="protein sequence ID" value="XDP44461.1"/>
    <property type="molecule type" value="Genomic_DNA"/>
</dbReference>
<accession>A0AB39L011</accession>